<evidence type="ECO:0000313" key="2">
    <source>
        <dbReference type="EMBL" id="EIC00455.1"/>
    </source>
</evidence>
<dbReference type="STRING" id="907348.TresaDRAFT_0549"/>
<dbReference type="PATRIC" id="fig|907348.3.peg.2970"/>
<dbReference type="eggNOG" id="COG2161">
    <property type="taxonomic scope" value="Bacteria"/>
</dbReference>
<dbReference type="RefSeq" id="WP_002706640.1">
    <property type="nucleotide sequence ID" value="NZ_AGRW01000055.1"/>
</dbReference>
<evidence type="ECO:0008006" key="4">
    <source>
        <dbReference type="Google" id="ProtNLM"/>
    </source>
</evidence>
<organism evidence="2 3">
    <name type="scientific">Treponema saccharophilum DSM 2985</name>
    <dbReference type="NCBI Taxonomy" id="907348"/>
    <lineage>
        <taxon>Bacteria</taxon>
        <taxon>Pseudomonadati</taxon>
        <taxon>Spirochaetota</taxon>
        <taxon>Spirochaetia</taxon>
        <taxon>Spirochaetales</taxon>
        <taxon>Treponemataceae</taxon>
        <taxon>Treponema</taxon>
    </lineage>
</organism>
<dbReference type="Proteomes" id="UP000003571">
    <property type="component" value="Unassembled WGS sequence"/>
</dbReference>
<accession>H7EPQ4</accession>
<dbReference type="OrthoDB" id="5340242at2"/>
<comment type="similarity">
    <text evidence="1">Belongs to the phD/YefM antitoxin family.</text>
</comment>
<dbReference type="InterPro" id="IPR036165">
    <property type="entry name" value="YefM-like_sf"/>
</dbReference>
<keyword evidence="3" id="KW-1185">Reference proteome</keyword>
<protein>
    <recommendedName>
        <fullName evidence="4">Antitoxin</fullName>
    </recommendedName>
</protein>
<reference evidence="2 3" key="1">
    <citation type="submission" date="2011-09" db="EMBL/GenBank/DDBJ databases">
        <title>The draft genome of Treponema saccharophilum DSM 2985.</title>
        <authorList>
            <consortium name="US DOE Joint Genome Institute (JGI-PGF)"/>
            <person name="Lucas S."/>
            <person name="Copeland A."/>
            <person name="Lapidus A."/>
            <person name="Glavina del Rio T."/>
            <person name="Dalin E."/>
            <person name="Tice H."/>
            <person name="Bruce D."/>
            <person name="Goodwin L."/>
            <person name="Pitluck S."/>
            <person name="Peters L."/>
            <person name="Kyrpides N."/>
            <person name="Mavromatis K."/>
            <person name="Ivanova N."/>
            <person name="Markowitz V."/>
            <person name="Cheng J.-F."/>
            <person name="Hugenholtz P."/>
            <person name="Woyke T."/>
            <person name="Wu D."/>
            <person name="Gronow S."/>
            <person name="Wellnitz S."/>
            <person name="Brambilla E."/>
            <person name="Klenk H.-P."/>
            <person name="Eisen J.A."/>
        </authorList>
    </citation>
    <scope>NUCLEOTIDE SEQUENCE [LARGE SCALE GENOMIC DNA]</scope>
    <source>
        <strain evidence="2 3">DSM 2985</strain>
    </source>
</reference>
<comment type="caution">
    <text evidence="2">The sequence shown here is derived from an EMBL/GenBank/DDBJ whole genome shotgun (WGS) entry which is preliminary data.</text>
</comment>
<dbReference type="SUPFAM" id="SSF143120">
    <property type="entry name" value="YefM-like"/>
    <property type="match status" value="1"/>
</dbReference>
<dbReference type="AlphaFoldDB" id="H7EPQ4"/>
<evidence type="ECO:0000313" key="3">
    <source>
        <dbReference type="Proteomes" id="UP000003571"/>
    </source>
</evidence>
<sequence length="94" mass="10908">MVTFARNEIVSSTQFVRGFAGFLQRMTKSIDEKIAVVKNNQMQAVLIPIDEYERLKSLEERTEQKEIFETVQERKNTPVSEYISYDDAMKKAGL</sequence>
<dbReference type="EMBL" id="AGRW01000055">
    <property type="protein sequence ID" value="EIC00455.1"/>
    <property type="molecule type" value="Genomic_DNA"/>
</dbReference>
<proteinExistence type="inferred from homology"/>
<name>H7EPQ4_9SPIR</name>
<gene>
    <name evidence="2" type="ORF">TresaDRAFT_0549</name>
</gene>
<evidence type="ECO:0000256" key="1">
    <source>
        <dbReference type="ARBA" id="ARBA00009981"/>
    </source>
</evidence>